<reference evidence="2" key="2">
    <citation type="submission" date="2020-09" db="EMBL/GenBank/DDBJ databases">
        <authorList>
            <person name="Sun Q."/>
            <person name="Kim S."/>
        </authorList>
    </citation>
    <scope>NUCLEOTIDE SEQUENCE</scope>
    <source>
        <strain evidence="2">KCTC 42650</strain>
    </source>
</reference>
<evidence type="ECO:0000313" key="2">
    <source>
        <dbReference type="EMBL" id="GHF35525.1"/>
    </source>
</evidence>
<evidence type="ECO:0000256" key="1">
    <source>
        <dbReference type="SAM" id="MobiDB-lite"/>
    </source>
</evidence>
<dbReference type="Proteomes" id="UP000626220">
    <property type="component" value="Unassembled WGS sequence"/>
</dbReference>
<dbReference type="EMBL" id="BNCJ01000001">
    <property type="protein sequence ID" value="GHF35525.1"/>
    <property type="molecule type" value="Genomic_DNA"/>
</dbReference>
<comment type="caution">
    <text evidence="2">The sequence shown here is derived from an EMBL/GenBank/DDBJ whole genome shotgun (WGS) entry which is preliminary data.</text>
</comment>
<reference evidence="2" key="1">
    <citation type="journal article" date="2014" name="Int. J. Syst. Evol. Microbiol.">
        <title>Complete genome sequence of Corynebacterium casei LMG S-19264T (=DSM 44701T), isolated from a smear-ripened cheese.</title>
        <authorList>
            <consortium name="US DOE Joint Genome Institute (JGI-PGF)"/>
            <person name="Walter F."/>
            <person name="Albersmeier A."/>
            <person name="Kalinowski J."/>
            <person name="Ruckert C."/>
        </authorList>
    </citation>
    <scope>NUCLEOTIDE SEQUENCE</scope>
    <source>
        <strain evidence="2">KCTC 42650</strain>
    </source>
</reference>
<evidence type="ECO:0000313" key="3">
    <source>
        <dbReference type="Proteomes" id="UP000626220"/>
    </source>
</evidence>
<organism evidence="2 3">
    <name type="scientific">Seohaeicola zhoushanensis</name>
    <dbReference type="NCBI Taxonomy" id="1569283"/>
    <lineage>
        <taxon>Bacteria</taxon>
        <taxon>Pseudomonadati</taxon>
        <taxon>Pseudomonadota</taxon>
        <taxon>Alphaproteobacteria</taxon>
        <taxon>Rhodobacterales</taxon>
        <taxon>Roseobacteraceae</taxon>
        <taxon>Seohaeicola</taxon>
    </lineage>
</organism>
<name>A0A8J3M7I5_9RHOB</name>
<gene>
    <name evidence="2" type="ORF">GCM10017056_03900</name>
</gene>
<protein>
    <submittedName>
        <fullName evidence="2">Uncharacterized protein</fullName>
    </submittedName>
</protein>
<keyword evidence="3" id="KW-1185">Reference proteome</keyword>
<proteinExistence type="predicted"/>
<accession>A0A8J3M7I5</accession>
<feature type="region of interest" description="Disordered" evidence="1">
    <location>
        <begin position="49"/>
        <end position="83"/>
    </location>
</feature>
<dbReference type="AlphaFoldDB" id="A0A8J3M7I5"/>
<sequence>MIAIPQPKRHEGAKHHHVALGEIDPFAGFVDHHEAKRDEAVDTTIRKAADGKLKKLHQPTPRAATAGNPVSMPSPPQFGNERY</sequence>